<sequence length="98" mass="11570">MEITITDQALNWFKEEVEVEAGNKVQFNVQIYGTSPIREGYSLAFKLDNDDSKKSVSVEKDGIEFYVEEQDVWFFDGYDLKVAYDEDKEEVKYEYIEQ</sequence>
<dbReference type="InterPro" id="IPR000361">
    <property type="entry name" value="ATAP_core_dom"/>
</dbReference>
<comment type="caution">
    <text evidence="3">The sequence shown here is derived from an EMBL/GenBank/DDBJ whole genome shotgun (WGS) entry which is preliminary data.</text>
</comment>
<comment type="similarity">
    <text evidence="1">Belongs to the HesB/IscA family.</text>
</comment>
<organism evidence="3 4">
    <name type="scientific">Jeotgalicoccus meleagridis</name>
    <dbReference type="NCBI Taxonomy" id="2759181"/>
    <lineage>
        <taxon>Bacteria</taxon>
        <taxon>Bacillati</taxon>
        <taxon>Bacillota</taxon>
        <taxon>Bacilli</taxon>
        <taxon>Bacillales</taxon>
        <taxon>Staphylococcaceae</taxon>
        <taxon>Jeotgalicoccus</taxon>
    </lineage>
</organism>
<dbReference type="SUPFAM" id="SSF89360">
    <property type="entry name" value="HesB-like domain"/>
    <property type="match status" value="1"/>
</dbReference>
<dbReference type="AlphaFoldDB" id="A0A6V7R348"/>
<evidence type="ECO:0000256" key="1">
    <source>
        <dbReference type="ARBA" id="ARBA00006718"/>
    </source>
</evidence>
<dbReference type="Pfam" id="PF01521">
    <property type="entry name" value="Fe-S_biosyn"/>
    <property type="match status" value="1"/>
</dbReference>
<accession>A0A6V7R348</accession>
<gene>
    <name evidence="3" type="ORF">JEODO184_00408</name>
</gene>
<dbReference type="InterPro" id="IPR008326">
    <property type="entry name" value="PdhI-like"/>
</dbReference>
<evidence type="ECO:0000313" key="4">
    <source>
        <dbReference type="Proteomes" id="UP000589351"/>
    </source>
</evidence>
<protein>
    <recommendedName>
        <fullName evidence="2">Core domain-containing protein</fullName>
    </recommendedName>
</protein>
<name>A0A6V7R348_9STAP</name>
<keyword evidence="4" id="KW-1185">Reference proteome</keyword>
<evidence type="ECO:0000259" key="2">
    <source>
        <dbReference type="Pfam" id="PF01521"/>
    </source>
</evidence>
<dbReference type="Gene3D" id="2.60.300.12">
    <property type="entry name" value="HesB-like domain"/>
    <property type="match status" value="1"/>
</dbReference>
<evidence type="ECO:0000313" key="3">
    <source>
        <dbReference type="EMBL" id="CAD2071789.1"/>
    </source>
</evidence>
<proteinExistence type="inferred from homology"/>
<dbReference type="PIRSF" id="PIRSF034852">
    <property type="entry name" value="UCP034852"/>
    <property type="match status" value="1"/>
</dbReference>
<dbReference type="EMBL" id="CAJEWD010000003">
    <property type="protein sequence ID" value="CAD2071789.1"/>
    <property type="molecule type" value="Genomic_DNA"/>
</dbReference>
<dbReference type="InterPro" id="IPR035903">
    <property type="entry name" value="HesB-like_dom_sf"/>
</dbReference>
<reference evidence="3 4" key="1">
    <citation type="submission" date="2020-07" db="EMBL/GenBank/DDBJ databases">
        <authorList>
            <person name="Criscuolo A."/>
        </authorList>
    </citation>
    <scope>NUCLEOTIDE SEQUENCE [LARGE SCALE GENOMIC DNA]</scope>
    <source>
        <strain evidence="3">CIP111649</strain>
    </source>
</reference>
<feature type="domain" description="Core" evidence="2">
    <location>
        <begin position="1"/>
        <end position="88"/>
    </location>
</feature>
<dbReference type="Proteomes" id="UP000589351">
    <property type="component" value="Unassembled WGS sequence"/>
</dbReference>